<keyword evidence="2" id="KW-1133">Transmembrane helix</keyword>
<feature type="region of interest" description="Disordered" evidence="1">
    <location>
        <begin position="259"/>
        <end position="284"/>
    </location>
</feature>
<dbReference type="Proteomes" id="UP000054166">
    <property type="component" value="Unassembled WGS sequence"/>
</dbReference>
<accession>A0A0C3FA66</accession>
<keyword evidence="4" id="KW-1185">Reference proteome</keyword>
<dbReference type="HOGENOM" id="CLU_440118_0_0_1"/>
<reference evidence="4" key="2">
    <citation type="submission" date="2015-01" db="EMBL/GenBank/DDBJ databases">
        <title>Evolutionary Origins and Diversification of the Mycorrhizal Mutualists.</title>
        <authorList>
            <consortium name="DOE Joint Genome Institute"/>
            <consortium name="Mycorrhizal Genomics Consortium"/>
            <person name="Kohler A."/>
            <person name="Kuo A."/>
            <person name="Nagy L.G."/>
            <person name="Floudas D."/>
            <person name="Copeland A."/>
            <person name="Barry K.W."/>
            <person name="Cichocki N."/>
            <person name="Veneault-Fourrey C."/>
            <person name="LaButti K."/>
            <person name="Lindquist E.A."/>
            <person name="Lipzen A."/>
            <person name="Lundell T."/>
            <person name="Morin E."/>
            <person name="Murat C."/>
            <person name="Riley R."/>
            <person name="Ohm R."/>
            <person name="Sun H."/>
            <person name="Tunlid A."/>
            <person name="Henrissat B."/>
            <person name="Grigoriev I.V."/>
            <person name="Hibbett D.S."/>
            <person name="Martin F."/>
        </authorList>
    </citation>
    <scope>NUCLEOTIDE SEQUENCE [LARGE SCALE GENOMIC DNA]</scope>
    <source>
        <strain evidence="4">F 1598</strain>
    </source>
</reference>
<dbReference type="InParanoid" id="A0A0C3FA66"/>
<feature type="transmembrane region" description="Helical" evidence="2">
    <location>
        <begin position="304"/>
        <end position="326"/>
    </location>
</feature>
<evidence type="ECO:0000256" key="1">
    <source>
        <dbReference type="SAM" id="MobiDB-lite"/>
    </source>
</evidence>
<keyword evidence="2" id="KW-0812">Transmembrane</keyword>
<feature type="transmembrane region" description="Helical" evidence="2">
    <location>
        <begin position="149"/>
        <end position="169"/>
    </location>
</feature>
<sequence length="621" mass="68429">MPNSFGATISGGIQNVSAILPLLGTEQCEKHVESSLNSGFLYAAATPLSIFGSLGAVQAAFGIGLASIPSHWFFGAKILKDAGFDPTGEVASMITLDGKRYLAESRLLSILEDRHIHNPENLSVQLNDRPQSISTSSWKVLRPSWNTSLVITSLLVAGLSLIPYLHFIIRHDTSLPLLAWLFPLIRAIGSILCVVPAQFILQNRILLILKQRILFMQIDKCMKDMNIDVTSLKGTNISRNNLEEGAKTFIDRVGQILRAGRSGTLPPGGDSRAPSPVEEPMATAAEGSTTTAAEDLKRFICSPILLIVWQLMLLFGIVASVVGYVGCFSLVQDIQSTAAGRYLWLGLEAVLSLVRMAIWASNPEFDDSEGIQLNLGLSAKQPSPLPFNADQSTFDAVDERKFREDFTEYCGPMDRLDTDNIFLYYTLIGDHSSKDLHITFFDKARQTAVLRIRTKPDGFCLYNAGLCNRELSGTMQVTRGVEIPSDHRLMAVKEKPFLDKLTAHYDSIMLMLMLDGKHKGNSCLIKVSWLLGSPALPLLGSDEAWSIIRATVDNIMIKLNEGISYSDCMRCHTVAFEYAQSAGWPHLYCKLEEYFSDHVRPIKECVDASGSAAWPLCNQMG</sequence>
<dbReference type="EMBL" id="KN832998">
    <property type="protein sequence ID" value="KIM81545.1"/>
    <property type="molecule type" value="Genomic_DNA"/>
</dbReference>
<name>A0A0C3FA66_PILCF</name>
<feature type="transmembrane region" description="Helical" evidence="2">
    <location>
        <begin position="181"/>
        <end position="201"/>
    </location>
</feature>
<reference evidence="3 4" key="1">
    <citation type="submission" date="2014-04" db="EMBL/GenBank/DDBJ databases">
        <authorList>
            <consortium name="DOE Joint Genome Institute"/>
            <person name="Kuo A."/>
            <person name="Tarkka M."/>
            <person name="Buscot F."/>
            <person name="Kohler A."/>
            <person name="Nagy L.G."/>
            <person name="Floudas D."/>
            <person name="Copeland A."/>
            <person name="Barry K.W."/>
            <person name="Cichocki N."/>
            <person name="Veneault-Fourrey C."/>
            <person name="LaButti K."/>
            <person name="Lindquist E.A."/>
            <person name="Lipzen A."/>
            <person name="Lundell T."/>
            <person name="Morin E."/>
            <person name="Murat C."/>
            <person name="Sun H."/>
            <person name="Tunlid A."/>
            <person name="Henrissat B."/>
            <person name="Grigoriev I.V."/>
            <person name="Hibbett D.S."/>
            <person name="Martin F."/>
            <person name="Nordberg H.P."/>
            <person name="Cantor M.N."/>
            <person name="Hua S.X."/>
        </authorList>
    </citation>
    <scope>NUCLEOTIDE SEQUENCE [LARGE SCALE GENOMIC DNA]</scope>
    <source>
        <strain evidence="3 4">F 1598</strain>
    </source>
</reference>
<evidence type="ECO:0000256" key="2">
    <source>
        <dbReference type="SAM" id="Phobius"/>
    </source>
</evidence>
<evidence type="ECO:0000313" key="3">
    <source>
        <dbReference type="EMBL" id="KIM81545.1"/>
    </source>
</evidence>
<dbReference type="STRING" id="765440.A0A0C3FA66"/>
<gene>
    <name evidence="3" type="ORF">PILCRDRAFT_496126</name>
</gene>
<evidence type="ECO:0000313" key="4">
    <source>
        <dbReference type="Proteomes" id="UP000054166"/>
    </source>
</evidence>
<proteinExistence type="predicted"/>
<dbReference type="OrthoDB" id="3032844at2759"/>
<protein>
    <submittedName>
        <fullName evidence="3">Uncharacterized protein</fullName>
    </submittedName>
</protein>
<feature type="transmembrane region" description="Helical" evidence="2">
    <location>
        <begin position="40"/>
        <end position="68"/>
    </location>
</feature>
<keyword evidence="2" id="KW-0472">Membrane</keyword>
<organism evidence="3 4">
    <name type="scientific">Piloderma croceum (strain F 1598)</name>
    <dbReference type="NCBI Taxonomy" id="765440"/>
    <lineage>
        <taxon>Eukaryota</taxon>
        <taxon>Fungi</taxon>
        <taxon>Dikarya</taxon>
        <taxon>Basidiomycota</taxon>
        <taxon>Agaricomycotina</taxon>
        <taxon>Agaricomycetes</taxon>
        <taxon>Agaricomycetidae</taxon>
        <taxon>Atheliales</taxon>
        <taxon>Atheliaceae</taxon>
        <taxon>Piloderma</taxon>
    </lineage>
</organism>
<dbReference type="AlphaFoldDB" id="A0A0C3FA66"/>